<sequence length="457" mass="49749">MYDLLIKNGQVVTPDLVQDANIAVKDGKIAAILAKGDEPEAAKVIDAAGKQVFPGAIDTHAHLNDPGYEWREDYEHGTAAAVVGGYTTIIDMPLQNEPALTTPEIFDAKLAKVQPNAYSDFAFWGGLVPGNLDQLKGLDERGVIAFKSFLGPVSPDYSPLTYGQAYQAMKIIKEFGGMAGFHCEDFAMIKEGEKAQKEAGNLTWRGFLDSRTPASEIVATETVVEIAKELECRAHICHVSHPAAAEKVYEAQCEGYQVSAETCGHYLSFTEDDVLENGPLFKCAPPLRTKADVEGMWMCVEAGVFAGLASDHSPCTYDEKFNEILGQKIENVFDVWGGISGIQSCVQAIYSEGVFKRGVDPRVLANSWAKLPAEAFHIYGKKGDIKVGFDADIVIIDPEREWEITADSLYYVNKISAFVGMKGKGLPVATFVRGELMAEDGKLVGQKGTGELVKRLF</sequence>
<dbReference type="Gene3D" id="3.20.20.140">
    <property type="entry name" value="Metal-dependent hydrolases"/>
    <property type="match status" value="1"/>
</dbReference>
<gene>
    <name evidence="11" type="primary">allB</name>
    <name evidence="11" type="ORF">C5Q96_03745</name>
</gene>
<organism evidence="11 12">
    <name type="scientific">Mogibacterium diversum</name>
    <dbReference type="NCBI Taxonomy" id="114527"/>
    <lineage>
        <taxon>Bacteria</taxon>
        <taxon>Bacillati</taxon>
        <taxon>Bacillota</taxon>
        <taxon>Clostridia</taxon>
        <taxon>Peptostreptococcales</taxon>
        <taxon>Anaerovoracaceae</taxon>
        <taxon>Mogibacterium</taxon>
    </lineage>
</organism>
<evidence type="ECO:0000256" key="9">
    <source>
        <dbReference type="ARBA" id="ARBA00022833"/>
    </source>
</evidence>
<evidence type="ECO:0000256" key="3">
    <source>
        <dbReference type="ARBA" id="ARBA00008829"/>
    </source>
</evidence>
<dbReference type="Gene3D" id="2.30.40.10">
    <property type="entry name" value="Urease, subunit C, domain 1"/>
    <property type="match status" value="1"/>
</dbReference>
<evidence type="ECO:0000313" key="12">
    <source>
        <dbReference type="Proteomes" id="UP000237883"/>
    </source>
</evidence>
<accession>A0A2S0L3Y8</accession>
<keyword evidence="8" id="KW-0378">Hydrolase</keyword>
<keyword evidence="9" id="KW-0862">Zinc</keyword>
<comment type="cofactor">
    <cofactor evidence="1">
        <name>Zn(2+)</name>
        <dbReference type="ChEBI" id="CHEBI:29105"/>
    </cofactor>
</comment>
<dbReference type="NCBIfam" id="TIGR03178">
    <property type="entry name" value="allantoinase"/>
    <property type="match status" value="1"/>
</dbReference>
<dbReference type="InterPro" id="IPR017593">
    <property type="entry name" value="Allantoinase"/>
</dbReference>
<evidence type="ECO:0000256" key="8">
    <source>
        <dbReference type="ARBA" id="ARBA00022801"/>
    </source>
</evidence>
<evidence type="ECO:0000256" key="5">
    <source>
        <dbReference type="ARBA" id="ARBA00011881"/>
    </source>
</evidence>
<dbReference type="InterPro" id="IPR032466">
    <property type="entry name" value="Metal_Hydrolase"/>
</dbReference>
<dbReference type="GO" id="GO:0008270">
    <property type="term" value="F:zinc ion binding"/>
    <property type="evidence" value="ECO:0007669"/>
    <property type="project" value="InterPro"/>
</dbReference>
<dbReference type="GO" id="GO:0050897">
    <property type="term" value="F:cobalt ion binding"/>
    <property type="evidence" value="ECO:0007669"/>
    <property type="project" value="InterPro"/>
</dbReference>
<keyword evidence="7" id="KW-0479">Metal-binding</keyword>
<dbReference type="SUPFAM" id="SSF51556">
    <property type="entry name" value="Metallo-dependent hydrolases"/>
    <property type="match status" value="1"/>
</dbReference>
<dbReference type="EC" id="3.5.2.5" evidence="6"/>
<comment type="pathway">
    <text evidence="2">Nitrogen metabolism; (S)-allantoin degradation; allantoate from (S)-allantoin: step 1/1.</text>
</comment>
<evidence type="ECO:0000256" key="7">
    <source>
        <dbReference type="ARBA" id="ARBA00022723"/>
    </source>
</evidence>
<keyword evidence="12" id="KW-1185">Reference proteome</keyword>
<evidence type="ECO:0000256" key="2">
    <source>
        <dbReference type="ARBA" id="ARBA00004968"/>
    </source>
</evidence>
<evidence type="ECO:0000256" key="1">
    <source>
        <dbReference type="ARBA" id="ARBA00001947"/>
    </source>
</evidence>
<evidence type="ECO:0000259" key="10">
    <source>
        <dbReference type="Pfam" id="PF01979"/>
    </source>
</evidence>
<dbReference type="RefSeq" id="WP_106057076.1">
    <property type="nucleotide sequence ID" value="NZ_CP027228.1"/>
</dbReference>
<evidence type="ECO:0000313" key="11">
    <source>
        <dbReference type="EMBL" id="AVM47999.1"/>
    </source>
</evidence>
<dbReference type="Pfam" id="PF01979">
    <property type="entry name" value="Amidohydro_1"/>
    <property type="match status" value="1"/>
</dbReference>
<dbReference type="GO" id="GO:0006145">
    <property type="term" value="P:purine nucleobase catabolic process"/>
    <property type="evidence" value="ECO:0007669"/>
    <property type="project" value="TreeGrafter"/>
</dbReference>
<evidence type="ECO:0000256" key="4">
    <source>
        <dbReference type="ARBA" id="ARBA00010368"/>
    </source>
</evidence>
<feature type="domain" description="Amidohydrolase-related" evidence="10">
    <location>
        <begin position="52"/>
        <end position="436"/>
    </location>
</feature>
<dbReference type="GO" id="GO:0004038">
    <property type="term" value="F:allantoinase activity"/>
    <property type="evidence" value="ECO:0007669"/>
    <property type="project" value="UniProtKB-EC"/>
</dbReference>
<dbReference type="GeneID" id="78391370"/>
<name>A0A2S0L3Y8_9FIRM</name>
<dbReference type="InterPro" id="IPR050138">
    <property type="entry name" value="DHOase/Allantoinase_Hydrolase"/>
</dbReference>
<comment type="subunit">
    <text evidence="5">Homotetramer.</text>
</comment>
<dbReference type="PANTHER" id="PTHR43668:SF2">
    <property type="entry name" value="ALLANTOINASE"/>
    <property type="match status" value="1"/>
</dbReference>
<protein>
    <recommendedName>
        <fullName evidence="6">allantoinase</fullName>
        <ecNumber evidence="6">3.5.2.5</ecNumber>
    </recommendedName>
</protein>
<comment type="similarity">
    <text evidence="3">Belongs to the metallo-dependent hydrolases superfamily. Hydantoinase/dihydropyrimidinase family.</text>
</comment>
<reference evidence="12" key="1">
    <citation type="submission" date="2018-02" db="EMBL/GenBank/DDBJ databases">
        <authorList>
            <person name="Holder M.E."/>
            <person name="Ajami N.J."/>
            <person name="Petrosino J.F."/>
        </authorList>
    </citation>
    <scope>NUCLEOTIDE SEQUENCE [LARGE SCALE GENOMIC DNA]</scope>
    <source>
        <strain evidence="12">CCUG 47132</strain>
    </source>
</reference>
<dbReference type="EMBL" id="CP027228">
    <property type="protein sequence ID" value="AVM47999.1"/>
    <property type="molecule type" value="Genomic_DNA"/>
</dbReference>
<proteinExistence type="inferred from homology"/>
<dbReference type="InterPro" id="IPR006680">
    <property type="entry name" value="Amidohydro-rel"/>
</dbReference>
<evidence type="ECO:0000256" key="6">
    <source>
        <dbReference type="ARBA" id="ARBA00012863"/>
    </source>
</evidence>
<dbReference type="GO" id="GO:0005737">
    <property type="term" value="C:cytoplasm"/>
    <property type="evidence" value="ECO:0007669"/>
    <property type="project" value="TreeGrafter"/>
</dbReference>
<dbReference type="GO" id="GO:0000256">
    <property type="term" value="P:allantoin catabolic process"/>
    <property type="evidence" value="ECO:0007669"/>
    <property type="project" value="InterPro"/>
</dbReference>
<dbReference type="OrthoDB" id="9765462at2"/>
<dbReference type="PANTHER" id="PTHR43668">
    <property type="entry name" value="ALLANTOINASE"/>
    <property type="match status" value="1"/>
</dbReference>
<dbReference type="AlphaFoldDB" id="A0A2S0L3Y8"/>
<dbReference type="KEGG" id="mdv:C5Q96_03745"/>
<comment type="similarity">
    <text evidence="4">Belongs to the metallo-dependent hydrolases superfamily. Allantoinase family.</text>
</comment>
<dbReference type="FunFam" id="3.20.20.140:FF:000174">
    <property type="entry name" value="Dihydropyrimidinase-related protein 2"/>
    <property type="match status" value="1"/>
</dbReference>
<dbReference type="Proteomes" id="UP000237883">
    <property type="component" value="Chromosome"/>
</dbReference>
<dbReference type="InterPro" id="IPR011059">
    <property type="entry name" value="Metal-dep_hydrolase_composite"/>
</dbReference>
<dbReference type="SUPFAM" id="SSF51338">
    <property type="entry name" value="Composite domain of metallo-dependent hydrolases"/>
    <property type="match status" value="1"/>
</dbReference>